<proteinExistence type="inferred from homology"/>
<reference evidence="6" key="1">
    <citation type="submission" date="2020-12" db="EMBL/GenBank/DDBJ databases">
        <title>Bacterial taxonomy.</title>
        <authorList>
            <person name="Pan X."/>
        </authorList>
    </citation>
    <scope>NUCLEOTIDE SEQUENCE</scope>
    <source>
        <strain evidence="6">KCTC 52957</strain>
    </source>
</reference>
<evidence type="ECO:0000313" key="7">
    <source>
        <dbReference type="Proteomes" id="UP000642488"/>
    </source>
</evidence>
<keyword evidence="7" id="KW-1185">Reference proteome</keyword>
<protein>
    <recommendedName>
        <fullName evidence="5">UPF0391 membrane protein ILP92_02480</fullName>
    </recommendedName>
</protein>
<dbReference type="Proteomes" id="UP000642488">
    <property type="component" value="Unassembled WGS sequence"/>
</dbReference>
<dbReference type="GO" id="GO:0005886">
    <property type="term" value="C:plasma membrane"/>
    <property type="evidence" value="ECO:0007669"/>
    <property type="project" value="UniProtKB-SubCell"/>
</dbReference>
<comment type="subcellular location">
    <subcellularLocation>
        <location evidence="5">Cell membrane</location>
        <topology evidence="5">Single-pass membrane protein</topology>
    </subcellularLocation>
</comment>
<organism evidence="6 7">
    <name type="scientific">Palleronia pontilimi</name>
    <dbReference type="NCBI Taxonomy" id="1964209"/>
    <lineage>
        <taxon>Bacteria</taxon>
        <taxon>Pseudomonadati</taxon>
        <taxon>Pseudomonadota</taxon>
        <taxon>Alphaproteobacteria</taxon>
        <taxon>Rhodobacterales</taxon>
        <taxon>Roseobacteraceae</taxon>
        <taxon>Palleronia</taxon>
    </lineage>
</organism>
<gene>
    <name evidence="6" type="ORF">ILP92_02480</name>
</gene>
<evidence type="ECO:0000256" key="5">
    <source>
        <dbReference type="HAMAP-Rule" id="MF_01361"/>
    </source>
</evidence>
<sequence length="54" mass="5576">MLYWALTTFTAALAAGLLGFGGLASAMAGPAQLMFFLLLLLSGIIVAIDISSDR</sequence>
<comment type="caution">
    <text evidence="6">The sequence shown here is derived from an EMBL/GenBank/DDBJ whole genome shotgun (WGS) entry which is preliminary data.</text>
</comment>
<comment type="similarity">
    <text evidence="5">Belongs to the UPF0391 family.</text>
</comment>
<keyword evidence="4 5" id="KW-0472">Membrane</keyword>
<dbReference type="HAMAP" id="MF_01361">
    <property type="entry name" value="UPF0391"/>
    <property type="match status" value="1"/>
</dbReference>
<feature type="transmembrane region" description="Helical" evidence="5">
    <location>
        <begin position="34"/>
        <end position="52"/>
    </location>
</feature>
<evidence type="ECO:0000256" key="1">
    <source>
        <dbReference type="ARBA" id="ARBA00022475"/>
    </source>
</evidence>
<dbReference type="AlphaFoldDB" id="A0A934I9M6"/>
<dbReference type="InterPro" id="IPR009760">
    <property type="entry name" value="DUF1328"/>
</dbReference>
<evidence type="ECO:0000313" key="6">
    <source>
        <dbReference type="EMBL" id="MBJ3761616.1"/>
    </source>
</evidence>
<dbReference type="EMBL" id="JAEKPD010000001">
    <property type="protein sequence ID" value="MBJ3761616.1"/>
    <property type="molecule type" value="Genomic_DNA"/>
</dbReference>
<name>A0A934I9M6_9RHOB</name>
<keyword evidence="3 5" id="KW-1133">Transmembrane helix</keyword>
<keyword evidence="2 5" id="KW-0812">Transmembrane</keyword>
<keyword evidence="1 5" id="KW-1003">Cell membrane</keyword>
<evidence type="ECO:0000256" key="2">
    <source>
        <dbReference type="ARBA" id="ARBA00022692"/>
    </source>
</evidence>
<evidence type="ECO:0000256" key="3">
    <source>
        <dbReference type="ARBA" id="ARBA00022989"/>
    </source>
</evidence>
<evidence type="ECO:0000256" key="4">
    <source>
        <dbReference type="ARBA" id="ARBA00023136"/>
    </source>
</evidence>
<accession>A0A934I9M6</accession>